<reference evidence="2 3" key="1">
    <citation type="submission" date="2017-04" db="EMBL/GenBank/DDBJ databases">
        <authorList>
            <person name="Afonso C.L."/>
            <person name="Miller P.J."/>
            <person name="Scott M.A."/>
            <person name="Spackman E."/>
            <person name="Goraichik I."/>
            <person name="Dimitrov K.M."/>
            <person name="Suarez D.L."/>
            <person name="Swayne D.E."/>
        </authorList>
    </citation>
    <scope>NUCLEOTIDE SEQUENCE [LARGE SCALE GENOMIC DNA]</scope>
    <source>
        <strain evidence="2 3">DSM 19625</strain>
    </source>
</reference>
<evidence type="ECO:0000313" key="2">
    <source>
        <dbReference type="EMBL" id="SMD10430.1"/>
    </source>
</evidence>
<feature type="compositionally biased region" description="Acidic residues" evidence="1">
    <location>
        <begin position="78"/>
        <end position="95"/>
    </location>
</feature>
<evidence type="ECO:0000256" key="1">
    <source>
        <dbReference type="SAM" id="MobiDB-lite"/>
    </source>
</evidence>
<keyword evidence="3" id="KW-1185">Reference proteome</keyword>
<feature type="compositionally biased region" description="Basic and acidic residues" evidence="1">
    <location>
        <begin position="50"/>
        <end position="67"/>
    </location>
</feature>
<dbReference type="STRING" id="475255.SAMN04488101_11398"/>
<feature type="region of interest" description="Disordered" evidence="1">
    <location>
        <begin position="1"/>
        <end position="120"/>
    </location>
</feature>
<gene>
    <name evidence="2" type="ORF">SAMN04488101_11398</name>
</gene>
<name>A0A1W2EL36_9SPHI</name>
<dbReference type="AlphaFoldDB" id="A0A1W2EL36"/>
<dbReference type="OrthoDB" id="9970589at2"/>
<evidence type="ECO:0000313" key="3">
    <source>
        <dbReference type="Proteomes" id="UP000192678"/>
    </source>
</evidence>
<dbReference type="Proteomes" id="UP000192678">
    <property type="component" value="Unassembled WGS sequence"/>
</dbReference>
<sequence length="120" mass="13191">MNEENNQSGSLLSGQDPHQKEDMDQATRASAASFNLEPEKGISPDPDENINVKEKTNIKEGRPKGDENFTGDISSNIEELDDTPDLSEGEFDVTPEDLKNLNAQDNDQDKGEQDEIIGLS</sequence>
<proteinExistence type="predicted"/>
<organism evidence="2 3">
    <name type="scientific">Pedobacter nyackensis</name>
    <dbReference type="NCBI Taxonomy" id="475255"/>
    <lineage>
        <taxon>Bacteria</taxon>
        <taxon>Pseudomonadati</taxon>
        <taxon>Bacteroidota</taxon>
        <taxon>Sphingobacteriia</taxon>
        <taxon>Sphingobacteriales</taxon>
        <taxon>Sphingobacteriaceae</taxon>
        <taxon>Pedobacter</taxon>
    </lineage>
</organism>
<feature type="compositionally biased region" description="Polar residues" evidence="1">
    <location>
        <begin position="1"/>
        <end position="13"/>
    </location>
</feature>
<accession>A0A1W2EL36</accession>
<dbReference type="RefSeq" id="WP_084291237.1">
    <property type="nucleotide sequence ID" value="NZ_FWYB01000013.1"/>
</dbReference>
<protein>
    <submittedName>
        <fullName evidence="2">Uncharacterized protein</fullName>
    </submittedName>
</protein>
<dbReference type="EMBL" id="FWYB01000013">
    <property type="protein sequence ID" value="SMD10430.1"/>
    <property type="molecule type" value="Genomic_DNA"/>
</dbReference>